<dbReference type="Gene3D" id="3.10.450.50">
    <property type="match status" value="1"/>
</dbReference>
<evidence type="ECO:0008006" key="3">
    <source>
        <dbReference type="Google" id="ProtNLM"/>
    </source>
</evidence>
<dbReference type="SUPFAM" id="SSF54427">
    <property type="entry name" value="NTF2-like"/>
    <property type="match status" value="1"/>
</dbReference>
<dbReference type="AlphaFoldDB" id="Q12R73"/>
<keyword evidence="2" id="KW-1185">Reference proteome</keyword>
<dbReference type="Pfam" id="PF12893">
    <property type="entry name" value="Lumazine_bd_2"/>
    <property type="match status" value="1"/>
</dbReference>
<dbReference type="KEGG" id="sdn:Sden_0763"/>
<dbReference type="RefSeq" id="WP_011495218.1">
    <property type="nucleotide sequence ID" value="NC_007954.1"/>
</dbReference>
<accession>Q12R73</accession>
<name>Q12R73_SHEDO</name>
<protein>
    <recommendedName>
        <fullName evidence="3">Nuclear transport factor 2 family protein</fullName>
    </recommendedName>
</protein>
<dbReference type="OrthoDB" id="5676998at2"/>
<evidence type="ECO:0000313" key="2">
    <source>
        <dbReference type="Proteomes" id="UP000001982"/>
    </source>
</evidence>
<proteinExistence type="predicted"/>
<sequence>MKQTTSQCSDFSTITAVVQGYFEGLYHGDVAKLSGLFHQDAWLKAPGVRRSLAEWLLDVDQRPTPFEQGSAFAFEILAIDLVQDQAMVKVKCPLFDFNYVDFLGLLKEQGQWRIVNKMYSDIAQTRQ</sequence>
<dbReference type="STRING" id="318161.Sden_0763"/>
<dbReference type="InterPro" id="IPR032710">
    <property type="entry name" value="NTF2-like_dom_sf"/>
</dbReference>
<organism evidence="1 2">
    <name type="scientific">Shewanella denitrificans (strain OS217 / ATCC BAA-1090 / DSM 15013)</name>
    <dbReference type="NCBI Taxonomy" id="318161"/>
    <lineage>
        <taxon>Bacteria</taxon>
        <taxon>Pseudomonadati</taxon>
        <taxon>Pseudomonadota</taxon>
        <taxon>Gammaproteobacteria</taxon>
        <taxon>Alteromonadales</taxon>
        <taxon>Shewanellaceae</taxon>
        <taxon>Shewanella</taxon>
    </lineage>
</organism>
<dbReference type="EMBL" id="CP000302">
    <property type="protein sequence ID" value="ABE54053.1"/>
    <property type="molecule type" value="Genomic_DNA"/>
</dbReference>
<dbReference type="eggNOG" id="ENOG5032SVH">
    <property type="taxonomic scope" value="Bacteria"/>
</dbReference>
<reference evidence="1 2" key="1">
    <citation type="submission" date="2006-03" db="EMBL/GenBank/DDBJ databases">
        <title>Complete sequence of Shewanella denitrificans OS217.</title>
        <authorList>
            <consortium name="US DOE Joint Genome Institute"/>
            <person name="Copeland A."/>
            <person name="Lucas S."/>
            <person name="Lapidus A."/>
            <person name="Barry K."/>
            <person name="Detter J.C."/>
            <person name="Glavina del Rio T."/>
            <person name="Hammon N."/>
            <person name="Israni S."/>
            <person name="Dalin E."/>
            <person name="Tice H."/>
            <person name="Pitluck S."/>
            <person name="Brettin T."/>
            <person name="Bruce D."/>
            <person name="Han C."/>
            <person name="Tapia R."/>
            <person name="Gilna P."/>
            <person name="Kiss H."/>
            <person name="Schmutz J."/>
            <person name="Larimer F."/>
            <person name="Land M."/>
            <person name="Hauser L."/>
            <person name="Kyrpides N."/>
            <person name="Lykidis A."/>
            <person name="Richardson P."/>
        </authorList>
    </citation>
    <scope>NUCLEOTIDE SEQUENCE [LARGE SCALE GENOMIC DNA]</scope>
    <source>
        <strain evidence="2">OS217 / ATCC BAA-1090 / DSM 15013</strain>
    </source>
</reference>
<gene>
    <name evidence="1" type="ordered locus">Sden_0763</name>
</gene>
<dbReference type="InterPro" id="IPR039437">
    <property type="entry name" value="FrzH/put_lumazine-bd"/>
</dbReference>
<dbReference type="Proteomes" id="UP000001982">
    <property type="component" value="Chromosome"/>
</dbReference>
<evidence type="ECO:0000313" key="1">
    <source>
        <dbReference type="EMBL" id="ABE54053.1"/>
    </source>
</evidence>
<dbReference type="HOGENOM" id="CLU_136595_0_1_6"/>